<name>A0A1M4YTV0_9FIRM</name>
<dbReference type="GO" id="GO:0003677">
    <property type="term" value="F:DNA binding"/>
    <property type="evidence" value="ECO:0007669"/>
    <property type="project" value="UniProtKB-KW"/>
</dbReference>
<organism evidence="7 8">
    <name type="scientific">Tissierella praeacuta DSM 18095</name>
    <dbReference type="NCBI Taxonomy" id="1123404"/>
    <lineage>
        <taxon>Bacteria</taxon>
        <taxon>Bacillati</taxon>
        <taxon>Bacillota</taxon>
        <taxon>Tissierellia</taxon>
        <taxon>Tissierellales</taxon>
        <taxon>Tissierellaceae</taxon>
        <taxon>Tissierella</taxon>
    </lineage>
</organism>
<keyword evidence="2" id="KW-0805">Transcription regulation</keyword>
<evidence type="ECO:0000256" key="3">
    <source>
        <dbReference type="ARBA" id="ARBA00023082"/>
    </source>
</evidence>
<evidence type="ECO:0000313" key="8">
    <source>
        <dbReference type="Proteomes" id="UP000184114"/>
    </source>
</evidence>
<dbReference type="PANTHER" id="PTHR43133:SF52">
    <property type="entry name" value="ECF RNA POLYMERASE SIGMA FACTOR SIGL"/>
    <property type="match status" value="1"/>
</dbReference>
<dbReference type="Pfam" id="PF04542">
    <property type="entry name" value="Sigma70_r2"/>
    <property type="match status" value="1"/>
</dbReference>
<evidence type="ECO:0000256" key="1">
    <source>
        <dbReference type="ARBA" id="ARBA00010641"/>
    </source>
</evidence>
<evidence type="ECO:0000256" key="2">
    <source>
        <dbReference type="ARBA" id="ARBA00023015"/>
    </source>
</evidence>
<evidence type="ECO:0000313" key="7">
    <source>
        <dbReference type="EMBL" id="SHF09158.1"/>
    </source>
</evidence>
<keyword evidence="4" id="KW-0238">DNA-binding</keyword>
<dbReference type="Proteomes" id="UP000184114">
    <property type="component" value="Unassembled WGS sequence"/>
</dbReference>
<dbReference type="GO" id="GO:0016987">
    <property type="term" value="F:sigma factor activity"/>
    <property type="evidence" value="ECO:0007669"/>
    <property type="project" value="UniProtKB-KW"/>
</dbReference>
<dbReference type="GO" id="GO:0006352">
    <property type="term" value="P:DNA-templated transcription initiation"/>
    <property type="evidence" value="ECO:0007669"/>
    <property type="project" value="InterPro"/>
</dbReference>
<dbReference type="Gene3D" id="1.10.1740.10">
    <property type="match status" value="1"/>
</dbReference>
<dbReference type="InterPro" id="IPR014284">
    <property type="entry name" value="RNA_pol_sigma-70_dom"/>
</dbReference>
<accession>A0A1M4YTV0</accession>
<feature type="domain" description="RNA polymerase sigma-70 region 2" evidence="6">
    <location>
        <begin position="7"/>
        <end position="73"/>
    </location>
</feature>
<dbReference type="PANTHER" id="PTHR43133">
    <property type="entry name" value="RNA POLYMERASE ECF-TYPE SIGMA FACTO"/>
    <property type="match status" value="1"/>
</dbReference>
<gene>
    <name evidence="7" type="ORF">SAMN02745784_02766</name>
</gene>
<dbReference type="AlphaFoldDB" id="A0A1M4YTV0"/>
<dbReference type="InterPro" id="IPR036388">
    <property type="entry name" value="WH-like_DNA-bd_sf"/>
</dbReference>
<dbReference type="SUPFAM" id="SSF88659">
    <property type="entry name" value="Sigma3 and sigma4 domains of RNA polymerase sigma factors"/>
    <property type="match status" value="1"/>
</dbReference>
<dbReference type="GeneID" id="90994684"/>
<dbReference type="NCBIfam" id="TIGR02937">
    <property type="entry name" value="sigma70-ECF"/>
    <property type="match status" value="1"/>
</dbReference>
<dbReference type="SUPFAM" id="SSF88946">
    <property type="entry name" value="Sigma2 domain of RNA polymerase sigma factors"/>
    <property type="match status" value="1"/>
</dbReference>
<dbReference type="RefSeq" id="WP_072977328.1">
    <property type="nucleotide sequence ID" value="NZ_FQTY01000019.1"/>
</dbReference>
<dbReference type="STRING" id="1123404.SAMN02745784_02766"/>
<reference evidence="8" key="1">
    <citation type="submission" date="2016-11" db="EMBL/GenBank/DDBJ databases">
        <authorList>
            <person name="Varghese N."/>
            <person name="Submissions S."/>
        </authorList>
    </citation>
    <scope>NUCLEOTIDE SEQUENCE [LARGE SCALE GENOMIC DNA]</scope>
    <source>
        <strain evidence="8">DSM 18095</strain>
    </source>
</reference>
<dbReference type="EMBL" id="FQTY01000019">
    <property type="protein sequence ID" value="SHF09158.1"/>
    <property type="molecule type" value="Genomic_DNA"/>
</dbReference>
<proteinExistence type="inferred from homology"/>
<comment type="similarity">
    <text evidence="1">Belongs to the sigma-70 factor family. ECF subfamily.</text>
</comment>
<dbReference type="InterPro" id="IPR039425">
    <property type="entry name" value="RNA_pol_sigma-70-like"/>
</dbReference>
<dbReference type="InterPro" id="IPR013324">
    <property type="entry name" value="RNA_pol_sigma_r3/r4-like"/>
</dbReference>
<keyword evidence="8" id="KW-1185">Reference proteome</keyword>
<dbReference type="InterPro" id="IPR013325">
    <property type="entry name" value="RNA_pol_sigma_r2"/>
</dbReference>
<sequence>MKEIENLYKLYKEDIYRYLLSLTHNPDLSEDLLSETFINAIKSIINFKGRSSIKTWLFSIARNLWLQNIRKEKTMVEYNDLLGLYVADTIDEKLITKETANRISDLLLEKDERTQKIVSMRLEGYSFIEIAEEVNISESSARVIDFRTKKWIRSILQKEGID</sequence>
<evidence type="ECO:0000259" key="6">
    <source>
        <dbReference type="Pfam" id="PF04542"/>
    </source>
</evidence>
<dbReference type="Gene3D" id="1.10.10.10">
    <property type="entry name" value="Winged helix-like DNA-binding domain superfamily/Winged helix DNA-binding domain"/>
    <property type="match status" value="1"/>
</dbReference>
<protein>
    <submittedName>
        <fullName evidence="7">RNA polymerase sigma-70 factor, ECF subfamily</fullName>
    </submittedName>
</protein>
<dbReference type="InterPro" id="IPR007627">
    <property type="entry name" value="RNA_pol_sigma70_r2"/>
</dbReference>
<evidence type="ECO:0000256" key="5">
    <source>
        <dbReference type="ARBA" id="ARBA00023163"/>
    </source>
</evidence>
<evidence type="ECO:0000256" key="4">
    <source>
        <dbReference type="ARBA" id="ARBA00023125"/>
    </source>
</evidence>
<keyword evidence="3" id="KW-0731">Sigma factor</keyword>
<keyword evidence="5" id="KW-0804">Transcription</keyword>